<dbReference type="Proteomes" id="UP000752171">
    <property type="component" value="Unassembled WGS sequence"/>
</dbReference>
<organism evidence="1 2">
    <name type="scientific">Astyanax mexicanus</name>
    <name type="common">Blind cave fish</name>
    <name type="synonym">Astyanax fasciatus mexicanus</name>
    <dbReference type="NCBI Taxonomy" id="7994"/>
    <lineage>
        <taxon>Eukaryota</taxon>
        <taxon>Metazoa</taxon>
        <taxon>Chordata</taxon>
        <taxon>Craniata</taxon>
        <taxon>Vertebrata</taxon>
        <taxon>Euteleostomi</taxon>
        <taxon>Actinopterygii</taxon>
        <taxon>Neopterygii</taxon>
        <taxon>Teleostei</taxon>
        <taxon>Ostariophysi</taxon>
        <taxon>Characiformes</taxon>
        <taxon>Characoidei</taxon>
        <taxon>Acestrorhamphidae</taxon>
        <taxon>Acestrorhamphinae</taxon>
        <taxon>Astyanax</taxon>
    </lineage>
</organism>
<proteinExistence type="predicted"/>
<reference evidence="1 2" key="1">
    <citation type="submission" date="2021-07" db="EMBL/GenBank/DDBJ databases">
        <authorList>
            <person name="Imarazene B."/>
            <person name="Zahm M."/>
            <person name="Klopp C."/>
            <person name="Cabau C."/>
            <person name="Beille S."/>
            <person name="Jouanno E."/>
            <person name="Castinel A."/>
            <person name="Lluch J."/>
            <person name="Gil L."/>
            <person name="Kuchtly C."/>
            <person name="Lopez Roques C."/>
            <person name="Donnadieu C."/>
            <person name="Parrinello H."/>
            <person name="Journot L."/>
            <person name="Du K."/>
            <person name="Schartl M."/>
            <person name="Retaux S."/>
            <person name="Guiguen Y."/>
        </authorList>
    </citation>
    <scope>NUCLEOTIDE SEQUENCE [LARGE SCALE GENOMIC DNA]</scope>
    <source>
        <strain evidence="1">Pach_M1</strain>
        <tissue evidence="1">Testis</tissue>
    </source>
</reference>
<evidence type="ECO:0000313" key="1">
    <source>
        <dbReference type="EMBL" id="KAG9260511.1"/>
    </source>
</evidence>
<gene>
    <name evidence="1" type="ORF">AMEX_G26778</name>
</gene>
<name>A0A8T2KUP0_ASTMX</name>
<evidence type="ECO:0000313" key="2">
    <source>
        <dbReference type="Proteomes" id="UP000752171"/>
    </source>
</evidence>
<protein>
    <submittedName>
        <fullName evidence="1">Transcription factor AP-2-alpha-like isoform X1</fullName>
    </submittedName>
</protein>
<sequence length="177" mass="19741">MDGISTEKSFMVESLLKSCNFRQKLRYNVSVEELMSINGLVSHLRTSQSNKVSLRKVLTDVGVVPSQSTRLTSLCSKLTEDEAADLATDLEKLACNFIDFKMAAEARRSSGDKTTELSRTKAFREFLAQTKKALIPFMSWYDTVTHGLGPKAFGITVQIMDTYLNQVIQQLSEDLGS</sequence>
<comment type="caution">
    <text evidence="1">The sequence shown here is derived from an EMBL/GenBank/DDBJ whole genome shotgun (WGS) entry which is preliminary data.</text>
</comment>
<dbReference type="AlphaFoldDB" id="A0A8T2KUP0"/>
<accession>A0A8T2KUP0</accession>
<dbReference type="EMBL" id="JAICCE010000024">
    <property type="protein sequence ID" value="KAG9260511.1"/>
    <property type="molecule type" value="Genomic_DNA"/>
</dbReference>